<dbReference type="InterPro" id="IPR000432">
    <property type="entry name" value="DNA_mismatch_repair_MutS_C"/>
</dbReference>
<reference evidence="11" key="2">
    <citation type="journal article" date="2023" name="Science">
        <title>Genomic signatures of disease resistance in endangered staghorn corals.</title>
        <authorList>
            <person name="Vollmer S.V."/>
            <person name="Selwyn J.D."/>
            <person name="Despard B.A."/>
            <person name="Roesel C.L."/>
        </authorList>
    </citation>
    <scope>NUCLEOTIDE SEQUENCE</scope>
    <source>
        <strain evidence="11">K2</strain>
    </source>
</reference>
<dbReference type="EMBL" id="JARQWQ010000140">
    <property type="protein sequence ID" value="KAK2548691.1"/>
    <property type="molecule type" value="Genomic_DNA"/>
</dbReference>
<dbReference type="InterPro" id="IPR045076">
    <property type="entry name" value="MutS"/>
</dbReference>
<dbReference type="GO" id="GO:0005524">
    <property type="term" value="F:ATP binding"/>
    <property type="evidence" value="ECO:0007669"/>
    <property type="project" value="UniProtKB-KW"/>
</dbReference>
<evidence type="ECO:0000259" key="10">
    <source>
        <dbReference type="PROSITE" id="PS00486"/>
    </source>
</evidence>
<keyword evidence="12" id="KW-1185">Reference proteome</keyword>
<evidence type="ECO:0000256" key="1">
    <source>
        <dbReference type="ARBA" id="ARBA00007094"/>
    </source>
</evidence>
<dbReference type="SMART" id="SM00534">
    <property type="entry name" value="MUTSac"/>
    <property type="match status" value="1"/>
</dbReference>
<evidence type="ECO:0000313" key="11">
    <source>
        <dbReference type="EMBL" id="KAK2548691.1"/>
    </source>
</evidence>
<comment type="similarity">
    <text evidence="1">Belongs to the DNA mismatch repair MutS family. MSH3 subfamily.</text>
</comment>
<dbReference type="PROSITE" id="PS00486">
    <property type="entry name" value="DNA_MISMATCH_REPAIR_2"/>
    <property type="match status" value="1"/>
</dbReference>
<dbReference type="GO" id="GO:0005634">
    <property type="term" value="C:nucleus"/>
    <property type="evidence" value="ECO:0007669"/>
    <property type="project" value="TreeGrafter"/>
</dbReference>
<evidence type="ECO:0000256" key="2">
    <source>
        <dbReference type="ARBA" id="ARBA00022151"/>
    </source>
</evidence>
<dbReference type="SUPFAM" id="SSF55271">
    <property type="entry name" value="DNA repair protein MutS, domain I"/>
    <property type="match status" value="1"/>
</dbReference>
<dbReference type="Pfam" id="PF05188">
    <property type="entry name" value="MutS_II"/>
    <property type="match status" value="1"/>
</dbReference>
<dbReference type="InterPro" id="IPR007696">
    <property type="entry name" value="DNA_mismatch_repair_MutS_core"/>
</dbReference>
<dbReference type="Gene3D" id="3.40.50.300">
    <property type="entry name" value="P-loop containing nucleotide triphosphate hydrolases"/>
    <property type="match status" value="2"/>
</dbReference>
<dbReference type="PANTHER" id="PTHR11361">
    <property type="entry name" value="DNA MISMATCH REPAIR PROTEIN MUTS FAMILY MEMBER"/>
    <property type="match status" value="1"/>
</dbReference>
<keyword evidence="4" id="KW-0227">DNA damage</keyword>
<evidence type="ECO:0000256" key="3">
    <source>
        <dbReference type="ARBA" id="ARBA00022741"/>
    </source>
</evidence>
<dbReference type="Pfam" id="PF05192">
    <property type="entry name" value="MutS_III"/>
    <property type="match status" value="1"/>
</dbReference>
<dbReference type="GO" id="GO:0030983">
    <property type="term" value="F:mismatched DNA binding"/>
    <property type="evidence" value="ECO:0007669"/>
    <property type="project" value="InterPro"/>
</dbReference>
<evidence type="ECO:0000256" key="5">
    <source>
        <dbReference type="ARBA" id="ARBA00022840"/>
    </source>
</evidence>
<dbReference type="Proteomes" id="UP001249851">
    <property type="component" value="Unassembled WGS sequence"/>
</dbReference>
<dbReference type="Gene3D" id="1.10.1420.10">
    <property type="match status" value="1"/>
</dbReference>
<keyword evidence="7" id="KW-0234">DNA repair</keyword>
<evidence type="ECO:0000256" key="8">
    <source>
        <dbReference type="ARBA" id="ARBA00073774"/>
    </source>
</evidence>
<evidence type="ECO:0000313" key="12">
    <source>
        <dbReference type="Proteomes" id="UP001249851"/>
    </source>
</evidence>
<dbReference type="SUPFAM" id="SSF48334">
    <property type="entry name" value="DNA repair protein MutS, domain III"/>
    <property type="match status" value="1"/>
</dbReference>
<feature type="region of interest" description="Disordered" evidence="9">
    <location>
        <begin position="104"/>
        <end position="129"/>
    </location>
</feature>
<dbReference type="InterPro" id="IPR007695">
    <property type="entry name" value="DNA_mismatch_repair_MutS-lik_N"/>
</dbReference>
<dbReference type="InterPro" id="IPR027417">
    <property type="entry name" value="P-loop_NTPase"/>
</dbReference>
<dbReference type="Gene3D" id="3.40.1170.10">
    <property type="entry name" value="DNA repair protein MutS, domain I"/>
    <property type="match status" value="1"/>
</dbReference>
<protein>
    <recommendedName>
        <fullName evidence="2 8">DNA mismatch repair protein MSH3</fullName>
    </recommendedName>
    <alternativeName>
        <fullName evidence="2 8">DNA mismatch repair protein MSH3</fullName>
    </alternativeName>
</protein>
<dbReference type="SUPFAM" id="SSF53150">
    <property type="entry name" value="DNA repair protein MutS, domain II"/>
    <property type="match status" value="1"/>
</dbReference>
<dbReference type="Pfam" id="PF01624">
    <property type="entry name" value="MutS_I"/>
    <property type="match status" value="1"/>
</dbReference>
<keyword evidence="6" id="KW-0238">DNA-binding</keyword>
<dbReference type="GO" id="GO:0140664">
    <property type="term" value="F:ATP-dependent DNA damage sensor activity"/>
    <property type="evidence" value="ECO:0007669"/>
    <property type="project" value="InterPro"/>
</dbReference>
<evidence type="ECO:0000256" key="4">
    <source>
        <dbReference type="ARBA" id="ARBA00022763"/>
    </source>
</evidence>
<dbReference type="FunFam" id="3.40.1170.10:FF:000004">
    <property type="entry name" value="DNA mismatch repair protein"/>
    <property type="match status" value="1"/>
</dbReference>
<dbReference type="GO" id="GO:0006298">
    <property type="term" value="P:mismatch repair"/>
    <property type="evidence" value="ECO:0007669"/>
    <property type="project" value="InterPro"/>
</dbReference>
<comment type="caution">
    <text evidence="11">The sequence shown here is derived from an EMBL/GenBank/DDBJ whole genome shotgun (WGS) entry which is preliminary data.</text>
</comment>
<dbReference type="PANTHER" id="PTHR11361:SF122">
    <property type="entry name" value="DNA MISMATCH REPAIR PROTEIN MSH3"/>
    <property type="match status" value="1"/>
</dbReference>
<dbReference type="Pfam" id="PF00488">
    <property type="entry name" value="MutS_V"/>
    <property type="match status" value="2"/>
</dbReference>
<dbReference type="InterPro" id="IPR036678">
    <property type="entry name" value="MutS_con_dom_sf"/>
</dbReference>
<dbReference type="InterPro" id="IPR007860">
    <property type="entry name" value="DNA_mmatch_repair_MutS_con_dom"/>
</dbReference>
<evidence type="ECO:0000256" key="7">
    <source>
        <dbReference type="ARBA" id="ARBA00023204"/>
    </source>
</evidence>
<dbReference type="AlphaFoldDB" id="A0AAD9PTN1"/>
<gene>
    <name evidence="11" type="ORF">P5673_031038</name>
</gene>
<feature type="domain" description="DNA mismatch repair proteins mutS family" evidence="10">
    <location>
        <begin position="915"/>
        <end position="931"/>
    </location>
</feature>
<dbReference type="SUPFAM" id="SSF52540">
    <property type="entry name" value="P-loop containing nucleoside triphosphate hydrolases"/>
    <property type="match status" value="1"/>
</dbReference>
<sequence length="1076" mass="120610">MEFDVKNGRDGAVHRVTEDHNTGEPVVLLRKSQYPAGLLVMDESGNNRNSKQGKFITKKLNLGNLRCSKGSFSDSPRRSSSKNQSQATISSFFSSKTCVQSAVKRTATDVPQNEQNESSPGQNSKRQRVGLGDCSLQNDQEENHKIDTNKDKLLIRSSTFAKLNSFKKDLDSRNLSNKMEETNSVKFPCTSFQGVITEKDTTRSCENGTGWTNMDEDSKEVEDMEIANGDNLREDFIVSQFAHKSVSLPGSKQTSRIRDVIEKTQSNSLRRLNGRAKSPYTPLELQFLEVKSKYPDVILLVECGYRYRFFGDDAERAAEVLKIMCHLDHNFQTASIPTHRLQVHVKRLVSKGYKVGVVKQTETAALKAAGDNKSKVFTRELHSLYTRTTLVGEEMKTLDASDEAESVNLSNGYLMCIFEIDRRTTSSSGDKRIFGFVAVQPSTGDIIHDEFEDGPSFTELETRFEHIGPEEILLPNSTDILTANFIRDYVTRAQRPGDSIRLERIPDQLFDQTASLKLLTDFFSERKREVNGEICKVNIGKDVHSQDRQSACAPVEVLLNLPKSTLRNLEIFKNQTNGAEKSSLFWVINHTTTAFGRRLLKKWISQPLRNVSAIEDRLNAVTELCADPSCMTPLKSLLSQLPDLERGLCTVYHRKSTPAEFVTIAKSLVNIRKQIQANEQVALNKIESPLLKQVFVEVPNQLHDVEDFLRLVNENAAKKFKRLKSNLRVIAPRLDKFCVIRRWIIVVSLGMSTKQVSRFRTPFVEEKFKLLCQWREQLSLACHQAWVEFLSLFSEGCFRYRRAVHSMATLDCLFSLAVVAKQPGFVRPFVKDTEAHIYIKQGRHPVIDHLLPENQQFVPNDTNMSVNGNRCMIITGPNMGGKSSYIKQVALIVILAQAGSYVPAEEVELGVLDASLVILDELGRGTSTHDGTAIAYATLHHFISEISSLTLFVTHYPSLAELEAVFPNQVTNNHMAFMASQEEGYQENTKCCTMEGEAGGSGGCVPSVTFLYHLVNGAAARSYGLNVARLAGIPKETLNLAAQKFLKSALQEILSSSHVGRDSIIHLRTSLSKYFT</sequence>
<keyword evidence="3" id="KW-0547">Nucleotide-binding</keyword>
<dbReference type="SMART" id="SM00533">
    <property type="entry name" value="MUTSd"/>
    <property type="match status" value="1"/>
</dbReference>
<dbReference type="InterPro" id="IPR036187">
    <property type="entry name" value="DNA_mismatch_repair_MutS_sf"/>
</dbReference>
<feature type="region of interest" description="Disordered" evidence="9">
    <location>
        <begin position="68"/>
        <end position="88"/>
    </location>
</feature>
<reference evidence="11" key="1">
    <citation type="journal article" date="2023" name="G3 (Bethesda)">
        <title>Whole genome assembly and annotation of the endangered Caribbean coral Acropora cervicornis.</title>
        <authorList>
            <person name="Selwyn J.D."/>
            <person name="Vollmer S.V."/>
        </authorList>
    </citation>
    <scope>NUCLEOTIDE SEQUENCE</scope>
    <source>
        <strain evidence="11">K2</strain>
    </source>
</reference>
<dbReference type="GO" id="GO:0006312">
    <property type="term" value="P:mitotic recombination"/>
    <property type="evidence" value="ECO:0007669"/>
    <property type="project" value="TreeGrafter"/>
</dbReference>
<accession>A0AAD9PTN1</accession>
<feature type="compositionally biased region" description="Polar residues" evidence="9">
    <location>
        <begin position="109"/>
        <end position="124"/>
    </location>
</feature>
<organism evidence="11 12">
    <name type="scientific">Acropora cervicornis</name>
    <name type="common">Staghorn coral</name>
    <dbReference type="NCBI Taxonomy" id="6130"/>
    <lineage>
        <taxon>Eukaryota</taxon>
        <taxon>Metazoa</taxon>
        <taxon>Cnidaria</taxon>
        <taxon>Anthozoa</taxon>
        <taxon>Hexacorallia</taxon>
        <taxon>Scleractinia</taxon>
        <taxon>Astrocoeniina</taxon>
        <taxon>Acroporidae</taxon>
        <taxon>Acropora</taxon>
    </lineage>
</organism>
<dbReference type="InterPro" id="IPR016151">
    <property type="entry name" value="DNA_mismatch_repair_MutS_N"/>
</dbReference>
<evidence type="ECO:0000256" key="6">
    <source>
        <dbReference type="ARBA" id="ARBA00023125"/>
    </source>
</evidence>
<proteinExistence type="inferred from homology"/>
<dbReference type="Gene3D" id="3.30.420.110">
    <property type="entry name" value="MutS, connector domain"/>
    <property type="match status" value="1"/>
</dbReference>
<name>A0AAD9PTN1_ACRCE</name>
<evidence type="ECO:0000256" key="9">
    <source>
        <dbReference type="SAM" id="MobiDB-lite"/>
    </source>
</evidence>
<keyword evidence="5" id="KW-0067">ATP-binding</keyword>